<dbReference type="Gene3D" id="3.40.970.10">
    <property type="entry name" value="Ribonuclease H1, N-terminal domain"/>
    <property type="match status" value="2"/>
</dbReference>
<dbReference type="PaxDb" id="4097-A0A1S3XUQ4"/>
<dbReference type="OrthoDB" id="1216317at2759"/>
<feature type="domain" description="Ribonuclease H1 N-terminal" evidence="1">
    <location>
        <begin position="11"/>
        <end position="53"/>
    </location>
</feature>
<feature type="domain" description="Ribonuclease H1 N-terminal" evidence="1">
    <location>
        <begin position="71"/>
        <end position="113"/>
    </location>
</feature>
<dbReference type="SMR" id="A0A1S3XUQ4"/>
<dbReference type="InterPro" id="IPR009027">
    <property type="entry name" value="Ribosomal_bL9/RNase_H1_N"/>
</dbReference>
<dbReference type="AlphaFoldDB" id="A0A1S3XUQ4"/>
<dbReference type="InterPro" id="IPR011320">
    <property type="entry name" value="RNase_H1_N"/>
</dbReference>
<gene>
    <name evidence="2" type="primary">LOC107769017</name>
</gene>
<proteinExistence type="predicted"/>
<accession>A0A1S3XUQ4</accession>
<dbReference type="InterPro" id="IPR037056">
    <property type="entry name" value="RNase_H1_N_sf"/>
</dbReference>
<reference evidence="2" key="1">
    <citation type="submission" date="2025-08" db="UniProtKB">
        <authorList>
            <consortium name="RefSeq"/>
        </authorList>
    </citation>
    <scope>IDENTIFICATION</scope>
</reference>
<sequence length="170" mass="19003">MGDGKRNKTSKAYIVFRDKRPGLYNSWYQCALMVTGVKGSIFRVFKSYDEAIAAFNEFRNGSQANNISASKMYVVFRGKRPGLYNSWCECARMVIGFKGSIFKFYRSYNEAIAAFNKFQEENVDNEELSSNSFADESDVGVEGDNGASVISSVLLAGIFLGMKISENYSV</sequence>
<name>A0A1S3XUQ4_TOBAC</name>
<dbReference type="RefSeq" id="XP_016443676.1">
    <property type="nucleotide sequence ID" value="XM_016588190.1"/>
</dbReference>
<evidence type="ECO:0000313" key="2">
    <source>
        <dbReference type="RefSeq" id="XP_016443676.1"/>
    </source>
</evidence>
<dbReference type="KEGG" id="nta:107769017"/>
<dbReference type="SUPFAM" id="SSF55658">
    <property type="entry name" value="L9 N-domain-like"/>
    <property type="match status" value="2"/>
</dbReference>
<dbReference type="STRING" id="4097.A0A1S3XUQ4"/>
<protein>
    <recommendedName>
        <fullName evidence="1">Ribonuclease H1 N-terminal domain-containing protein</fullName>
    </recommendedName>
</protein>
<organism evidence="2">
    <name type="scientific">Nicotiana tabacum</name>
    <name type="common">Common tobacco</name>
    <dbReference type="NCBI Taxonomy" id="4097"/>
    <lineage>
        <taxon>Eukaryota</taxon>
        <taxon>Viridiplantae</taxon>
        <taxon>Streptophyta</taxon>
        <taxon>Embryophyta</taxon>
        <taxon>Tracheophyta</taxon>
        <taxon>Spermatophyta</taxon>
        <taxon>Magnoliopsida</taxon>
        <taxon>eudicotyledons</taxon>
        <taxon>Gunneridae</taxon>
        <taxon>Pentapetalae</taxon>
        <taxon>asterids</taxon>
        <taxon>lamiids</taxon>
        <taxon>Solanales</taxon>
        <taxon>Solanaceae</taxon>
        <taxon>Nicotianoideae</taxon>
        <taxon>Nicotianeae</taxon>
        <taxon>Nicotiana</taxon>
    </lineage>
</organism>
<evidence type="ECO:0000259" key="1">
    <source>
        <dbReference type="Pfam" id="PF01693"/>
    </source>
</evidence>
<dbReference type="Pfam" id="PF01693">
    <property type="entry name" value="Cauli_VI"/>
    <property type="match status" value="2"/>
</dbReference>